<feature type="compositionally biased region" description="Polar residues" evidence="5">
    <location>
        <begin position="1"/>
        <end position="11"/>
    </location>
</feature>
<evidence type="ECO:0000256" key="1">
    <source>
        <dbReference type="ARBA" id="ARBA00004123"/>
    </source>
</evidence>
<dbReference type="PANTHER" id="PTHR32263:SF14">
    <property type="entry name" value="INACTIVE POLY [ADP-RIBOSE] POLYMERASE SRO2-RELATED"/>
    <property type="match status" value="1"/>
</dbReference>
<evidence type="ECO:0000313" key="8">
    <source>
        <dbReference type="Proteomes" id="UP001177003"/>
    </source>
</evidence>
<dbReference type="GO" id="GO:0005634">
    <property type="term" value="C:nucleus"/>
    <property type="evidence" value="ECO:0007669"/>
    <property type="project" value="UniProtKB-SubCell"/>
</dbReference>
<gene>
    <name evidence="7" type="ORF">LSALG_LOCUS2153</name>
</gene>
<dbReference type="AlphaFoldDB" id="A0AA35Y848"/>
<feature type="compositionally biased region" description="Polar residues" evidence="5">
    <location>
        <begin position="22"/>
        <end position="32"/>
    </location>
</feature>
<dbReference type="SUPFAM" id="SSF56399">
    <property type="entry name" value="ADP-ribosylation"/>
    <property type="match status" value="1"/>
</dbReference>
<feature type="region of interest" description="Disordered" evidence="5">
    <location>
        <begin position="1"/>
        <end position="32"/>
    </location>
</feature>
<dbReference type="InterPro" id="IPR044964">
    <property type="entry name" value="RCD1/SRO1-5"/>
</dbReference>
<dbReference type="PANTHER" id="PTHR32263">
    <property type="entry name" value="INACTIVE POLY [ADP-RIBOSE] POLYMERASE SRO4-RELATED"/>
    <property type="match status" value="1"/>
</dbReference>
<dbReference type="PROSITE" id="PS51059">
    <property type="entry name" value="PARP_CATALYTIC"/>
    <property type="match status" value="1"/>
</dbReference>
<accession>A0AA35Y848</accession>
<evidence type="ECO:0000259" key="6">
    <source>
        <dbReference type="PROSITE" id="PS51059"/>
    </source>
</evidence>
<reference evidence="7" key="1">
    <citation type="submission" date="2023-04" db="EMBL/GenBank/DDBJ databases">
        <authorList>
            <person name="Vijverberg K."/>
            <person name="Xiong W."/>
            <person name="Schranz E."/>
        </authorList>
    </citation>
    <scope>NUCLEOTIDE SEQUENCE</scope>
</reference>
<evidence type="ECO:0000256" key="3">
    <source>
        <dbReference type="ARBA" id="ARBA00023016"/>
    </source>
</evidence>
<evidence type="ECO:0000256" key="5">
    <source>
        <dbReference type="SAM" id="MobiDB-lite"/>
    </source>
</evidence>
<dbReference type="Pfam" id="PF12174">
    <property type="entry name" value="RST"/>
    <property type="match status" value="1"/>
</dbReference>
<dbReference type="GO" id="GO:0003950">
    <property type="term" value="F:NAD+ poly-ADP-ribosyltransferase activity"/>
    <property type="evidence" value="ECO:0007669"/>
    <property type="project" value="InterPro"/>
</dbReference>
<dbReference type="Proteomes" id="UP001177003">
    <property type="component" value="Chromosome 0"/>
</dbReference>
<keyword evidence="2" id="KW-0217">Developmental protein</keyword>
<feature type="domain" description="PARP catalytic" evidence="6">
    <location>
        <begin position="35"/>
        <end position="255"/>
    </location>
</feature>
<protein>
    <recommendedName>
        <fullName evidence="6">PARP catalytic domain-containing protein</fullName>
    </recommendedName>
</protein>
<evidence type="ECO:0000256" key="4">
    <source>
        <dbReference type="ARBA" id="ARBA00023242"/>
    </source>
</evidence>
<name>A0AA35Y848_LACSI</name>
<keyword evidence="3" id="KW-0346">Stress response</keyword>
<proteinExistence type="predicted"/>
<comment type="subcellular location">
    <subcellularLocation>
        <location evidence="1">Nucleus</location>
    </subcellularLocation>
</comment>
<sequence>MDQPVHNQDQEYITIEDDEITKPNSDSESNTKVAVPSYWQSGIFRNNNQLMLHRVEKGTSEYVNVSRSFITGMRSFENHVDVVAIHRKNYKWSVMDEARAEAFRRFATAVANRNGGDPNIRFGWYGGFREDIRDILCYGFRRLENTSSSYGRGVYFSPVNNSNASQKSIIADSDGVMHVLLCRLILGKLEPIPFGSQIDQPTSTEFNSGVDNLSSPKIYIIWEPYMNTFVLPLFIVSFKANSLIGVRKERWHAMMKILMTNFPKYLSSSKMAFVKKLHYDFYKKKISGETFVRNLRIIAGEDIIREIIRVHNTS</sequence>
<dbReference type="EMBL" id="OX465086">
    <property type="protein sequence ID" value="CAI9261363.1"/>
    <property type="molecule type" value="Genomic_DNA"/>
</dbReference>
<evidence type="ECO:0000256" key="2">
    <source>
        <dbReference type="ARBA" id="ARBA00022473"/>
    </source>
</evidence>
<dbReference type="InterPro" id="IPR012317">
    <property type="entry name" value="Poly(ADP-ribose)pol_cat_dom"/>
</dbReference>
<organism evidence="7 8">
    <name type="scientific">Lactuca saligna</name>
    <name type="common">Willowleaf lettuce</name>
    <dbReference type="NCBI Taxonomy" id="75948"/>
    <lineage>
        <taxon>Eukaryota</taxon>
        <taxon>Viridiplantae</taxon>
        <taxon>Streptophyta</taxon>
        <taxon>Embryophyta</taxon>
        <taxon>Tracheophyta</taxon>
        <taxon>Spermatophyta</taxon>
        <taxon>Magnoliopsida</taxon>
        <taxon>eudicotyledons</taxon>
        <taxon>Gunneridae</taxon>
        <taxon>Pentapetalae</taxon>
        <taxon>asterids</taxon>
        <taxon>campanulids</taxon>
        <taxon>Asterales</taxon>
        <taxon>Asteraceae</taxon>
        <taxon>Cichorioideae</taxon>
        <taxon>Cichorieae</taxon>
        <taxon>Lactucinae</taxon>
        <taxon>Lactuca</taxon>
    </lineage>
</organism>
<evidence type="ECO:0000313" key="7">
    <source>
        <dbReference type="EMBL" id="CAI9261363.1"/>
    </source>
</evidence>
<dbReference type="Gene3D" id="3.90.228.10">
    <property type="match status" value="1"/>
</dbReference>
<keyword evidence="4" id="KW-0539">Nucleus</keyword>
<dbReference type="InterPro" id="IPR022003">
    <property type="entry name" value="RST"/>
</dbReference>
<keyword evidence="8" id="KW-1185">Reference proteome</keyword>